<dbReference type="Gene3D" id="2.40.37.10">
    <property type="entry name" value="Lyase, Ornithine Decarboxylase, Chain A, domain 1"/>
    <property type="match status" value="1"/>
</dbReference>
<evidence type="ECO:0000259" key="10">
    <source>
        <dbReference type="Pfam" id="PF02784"/>
    </source>
</evidence>
<evidence type="ECO:0000256" key="4">
    <source>
        <dbReference type="ARBA" id="ARBA00023239"/>
    </source>
</evidence>
<reference evidence="11" key="1">
    <citation type="journal article" date="2023" name="Comput. Struct. Biotechnol. J.">
        <title>Discovery of a novel marine Bacteroidetes with a rich repertoire of carbohydrate-active enzymes.</title>
        <authorList>
            <person name="Chen B."/>
            <person name="Liu G."/>
            <person name="Chen Q."/>
            <person name="Wang H."/>
            <person name="Liu L."/>
            <person name="Tang K."/>
        </authorList>
    </citation>
    <scope>NUCLEOTIDE SEQUENCE</scope>
    <source>
        <strain evidence="11">TK19036</strain>
    </source>
</reference>
<comment type="cofactor">
    <cofactor evidence="1 5 7 8">
        <name>pyridoxal 5'-phosphate</name>
        <dbReference type="ChEBI" id="CHEBI:597326"/>
    </cofactor>
</comment>
<dbReference type="Pfam" id="PF00278">
    <property type="entry name" value="Orn_DAP_Arg_deC"/>
    <property type="match status" value="1"/>
</dbReference>
<organism evidence="11">
    <name type="scientific">Roseihalotalea indica</name>
    <dbReference type="NCBI Taxonomy" id="2867963"/>
    <lineage>
        <taxon>Bacteria</taxon>
        <taxon>Pseudomonadati</taxon>
        <taxon>Bacteroidota</taxon>
        <taxon>Cytophagia</taxon>
        <taxon>Cytophagales</taxon>
        <taxon>Catalimonadaceae</taxon>
        <taxon>Roseihalotalea</taxon>
    </lineage>
</organism>
<keyword evidence="5 8" id="KW-0457">Lysine biosynthesis</keyword>
<dbReference type="Pfam" id="PF02784">
    <property type="entry name" value="Orn_Arg_deC_N"/>
    <property type="match status" value="1"/>
</dbReference>
<keyword evidence="4 5" id="KW-0456">Lyase</keyword>
<comment type="similarity">
    <text evidence="5">Belongs to the Orn/Lys/Arg decarboxylase class-II family. LysA subfamily.</text>
</comment>
<dbReference type="PROSITE" id="PS00878">
    <property type="entry name" value="ODR_DC_2_1"/>
    <property type="match status" value="1"/>
</dbReference>
<evidence type="ECO:0000256" key="3">
    <source>
        <dbReference type="ARBA" id="ARBA00022898"/>
    </source>
</evidence>
<dbReference type="GO" id="GO:0030170">
    <property type="term" value="F:pyridoxal phosphate binding"/>
    <property type="evidence" value="ECO:0007669"/>
    <property type="project" value="UniProtKB-UniRule"/>
</dbReference>
<comment type="subunit">
    <text evidence="5">Homodimer.</text>
</comment>
<evidence type="ECO:0000256" key="8">
    <source>
        <dbReference type="RuleBase" id="RU003738"/>
    </source>
</evidence>
<dbReference type="AlphaFoldDB" id="A0AA49GSD2"/>
<feature type="binding site" evidence="5">
    <location>
        <position position="372"/>
    </location>
    <ligand>
        <name>pyridoxal 5'-phosphate</name>
        <dbReference type="ChEBI" id="CHEBI:597326"/>
    </ligand>
</feature>
<dbReference type="CDD" id="cd06828">
    <property type="entry name" value="PLPDE_III_DapDC"/>
    <property type="match status" value="1"/>
</dbReference>
<dbReference type="PANTHER" id="PTHR43727">
    <property type="entry name" value="DIAMINOPIMELATE DECARBOXYLASE"/>
    <property type="match status" value="1"/>
</dbReference>
<evidence type="ECO:0000256" key="7">
    <source>
        <dbReference type="PIRSR" id="PIRSR600183-50"/>
    </source>
</evidence>
<proteinExistence type="inferred from homology"/>
<evidence type="ECO:0000256" key="1">
    <source>
        <dbReference type="ARBA" id="ARBA00001933"/>
    </source>
</evidence>
<feature type="binding site" evidence="5">
    <location>
        <position position="318"/>
    </location>
    <ligand>
        <name>substrate</name>
    </ligand>
</feature>
<dbReference type="PRINTS" id="PR01179">
    <property type="entry name" value="ODADCRBXLASE"/>
</dbReference>
<evidence type="ECO:0000313" key="11">
    <source>
        <dbReference type="EMBL" id="WKN39141.1"/>
    </source>
</evidence>
<protein>
    <recommendedName>
        <fullName evidence="5 6">Diaminopimelate decarboxylase</fullName>
        <shortName evidence="5">DAP decarboxylase</shortName>
        <shortName evidence="5">DAPDC</shortName>
        <ecNumber evidence="5 6">4.1.1.20</ecNumber>
    </recommendedName>
</protein>
<keyword evidence="5" id="KW-0028">Amino-acid biosynthesis</keyword>
<dbReference type="InterPro" id="IPR002986">
    <property type="entry name" value="DAP_deCOOHase_LysA"/>
</dbReference>
<evidence type="ECO:0000259" key="9">
    <source>
        <dbReference type="Pfam" id="PF00278"/>
    </source>
</evidence>
<evidence type="ECO:0000256" key="6">
    <source>
        <dbReference type="NCBIfam" id="TIGR01048"/>
    </source>
</evidence>
<feature type="active site" description="Proton donor" evidence="7">
    <location>
        <position position="344"/>
    </location>
</feature>
<dbReference type="PANTHER" id="PTHR43727:SF2">
    <property type="entry name" value="GROUP IV DECARBOXYLASE"/>
    <property type="match status" value="1"/>
</dbReference>
<dbReference type="Gene3D" id="3.20.20.10">
    <property type="entry name" value="Alanine racemase"/>
    <property type="match status" value="1"/>
</dbReference>
<accession>A0AA49GSD2</accession>
<dbReference type="SUPFAM" id="SSF50621">
    <property type="entry name" value="Alanine racemase C-terminal domain-like"/>
    <property type="match status" value="1"/>
</dbReference>
<dbReference type="InterPro" id="IPR022643">
    <property type="entry name" value="De-COase2_C"/>
</dbReference>
<dbReference type="PRINTS" id="PR01181">
    <property type="entry name" value="DAPDCRBXLASE"/>
</dbReference>
<reference evidence="11" key="2">
    <citation type="journal article" date="2024" name="Antonie Van Leeuwenhoek">
        <title>Roseihalotalea indica gen. nov., sp. nov., a halophilic Bacteroidetes from mesopelagic Southwest Indian Ocean with higher carbohydrate metabolic potential.</title>
        <authorList>
            <person name="Chen B."/>
            <person name="Zhang M."/>
            <person name="Lin D."/>
            <person name="Ye J."/>
            <person name="Tang K."/>
        </authorList>
    </citation>
    <scope>NUCLEOTIDE SEQUENCE</scope>
    <source>
        <strain evidence="11">TK19036</strain>
    </source>
</reference>
<keyword evidence="3 5" id="KW-0663">Pyridoxal phosphate</keyword>
<comment type="pathway">
    <text evidence="5 8">Amino-acid biosynthesis; L-lysine biosynthesis via DAP pathway; L-lysine from DL-2,6-diaminopimelate: step 1/1.</text>
</comment>
<dbReference type="InterPro" id="IPR022653">
    <property type="entry name" value="De-COase2_pyr-phos_BS"/>
</dbReference>
<dbReference type="FunFam" id="3.20.20.10:FF:000003">
    <property type="entry name" value="Diaminopimelate decarboxylase"/>
    <property type="match status" value="1"/>
</dbReference>
<feature type="binding site" evidence="5">
    <location>
        <position position="372"/>
    </location>
    <ligand>
        <name>substrate</name>
    </ligand>
</feature>
<evidence type="ECO:0000256" key="2">
    <source>
        <dbReference type="ARBA" id="ARBA00022793"/>
    </source>
</evidence>
<feature type="domain" description="Orn/DAP/Arg decarboxylase 2 N-terminal" evidence="10">
    <location>
        <begin position="39"/>
        <end position="282"/>
    </location>
</feature>
<dbReference type="InterPro" id="IPR029066">
    <property type="entry name" value="PLP-binding_barrel"/>
</dbReference>
<comment type="function">
    <text evidence="5">Specifically catalyzes the decarboxylation of meso-diaminopimelate (meso-DAP) to L-lysine.</text>
</comment>
<keyword evidence="2 5" id="KW-0210">Decarboxylase</keyword>
<dbReference type="GO" id="GO:0009089">
    <property type="term" value="P:lysine biosynthetic process via diaminopimelate"/>
    <property type="evidence" value="ECO:0007669"/>
    <property type="project" value="UniProtKB-UniRule"/>
</dbReference>
<comment type="caution">
    <text evidence="5">Lacks conserved residue(s) required for the propagation of feature annotation.</text>
</comment>
<evidence type="ECO:0000256" key="5">
    <source>
        <dbReference type="HAMAP-Rule" id="MF_02120"/>
    </source>
</evidence>
<dbReference type="EC" id="4.1.1.20" evidence="5 6"/>
<gene>
    <name evidence="5 11" type="primary">lysA</name>
    <name evidence="11" type="ORF">K4G66_10570</name>
</gene>
<comment type="catalytic activity">
    <reaction evidence="5 8">
        <text>meso-2,6-diaminopimelate + H(+) = L-lysine + CO2</text>
        <dbReference type="Rhea" id="RHEA:15101"/>
        <dbReference type="ChEBI" id="CHEBI:15378"/>
        <dbReference type="ChEBI" id="CHEBI:16526"/>
        <dbReference type="ChEBI" id="CHEBI:32551"/>
        <dbReference type="ChEBI" id="CHEBI:57791"/>
        <dbReference type="EC" id="4.1.1.20"/>
    </reaction>
</comment>
<name>A0AA49GSD2_9BACT</name>
<dbReference type="SUPFAM" id="SSF51419">
    <property type="entry name" value="PLP-binding barrel"/>
    <property type="match status" value="1"/>
</dbReference>
<dbReference type="InterPro" id="IPR022644">
    <property type="entry name" value="De-COase2_N"/>
</dbReference>
<dbReference type="NCBIfam" id="TIGR01048">
    <property type="entry name" value="lysA"/>
    <property type="match status" value="1"/>
</dbReference>
<dbReference type="HAMAP" id="MF_02120">
    <property type="entry name" value="LysA"/>
    <property type="match status" value="1"/>
</dbReference>
<dbReference type="InterPro" id="IPR000183">
    <property type="entry name" value="Orn/DAP/Arg_de-COase"/>
</dbReference>
<feature type="domain" description="Orn/DAP/Arg decarboxylase 2 C-terminal" evidence="9">
    <location>
        <begin position="34"/>
        <end position="370"/>
    </location>
</feature>
<sequence length="417" mass="46564">MSFSNPTAAVTPLAPAMQGVDLTEVCRKFGTPLYVYDADTIVAQIHKLRSAFTYPKVHFKYAAKALTNISILKLMRQQGIDLDVVSIQEAHIGLKAGFSPQQIMYTPSGVTFSEIDEAISLGIQMNVDSLPLLRYIGERYGSNVPCCIRLNPDIRAGGHEKISVGHSESKFGVALSQLDLMLELVKQYNIHINGLHIHTGSDIKDVDVFVQGARRLFSAARHFPSLQFIDFGSGFKVPYKKGDAGTDIEKLATLMEEAFLEFCQEYGRELEMWFEPGKFLVSDSGYLLAQTTVVKENPGVHFVHLNSGLNHLLRPMMYDAYHEIINISNPNGEPKQYHVVGYICETDTFGLNRSLAEVRAGDIIAIKNAGAYGFSMASNYNSRFRPAEVLIYQGEAKLIRQRETLDDIMRNQIEIDL</sequence>
<dbReference type="InterPro" id="IPR009006">
    <property type="entry name" value="Ala_racemase/Decarboxylase_C"/>
</dbReference>
<feature type="modified residue" description="N6-(pyridoxal phosphate)lysine" evidence="5 7">
    <location>
        <position position="64"/>
    </location>
</feature>
<feature type="binding site" evidence="5">
    <location>
        <position position="234"/>
    </location>
    <ligand>
        <name>pyridoxal 5'-phosphate</name>
        <dbReference type="ChEBI" id="CHEBI:597326"/>
    </ligand>
</feature>
<dbReference type="GO" id="GO:0008836">
    <property type="term" value="F:diaminopimelate decarboxylase activity"/>
    <property type="evidence" value="ECO:0007669"/>
    <property type="project" value="UniProtKB-UniRule"/>
</dbReference>
<feature type="binding site" evidence="5">
    <location>
        <position position="314"/>
    </location>
    <ligand>
        <name>substrate</name>
    </ligand>
</feature>
<feature type="binding site" evidence="5">
    <location>
        <position position="345"/>
    </location>
    <ligand>
        <name>substrate</name>
    </ligand>
</feature>
<dbReference type="EMBL" id="CP120682">
    <property type="protein sequence ID" value="WKN39141.1"/>
    <property type="molecule type" value="Genomic_DNA"/>
</dbReference>